<evidence type="ECO:0000313" key="2">
    <source>
        <dbReference type="EMBL" id="MBI6550706.1"/>
    </source>
</evidence>
<organism evidence="2 3">
    <name type="scientific">Xenorhabdus lircayensis</name>
    <dbReference type="NCBI Taxonomy" id="2763499"/>
    <lineage>
        <taxon>Bacteria</taxon>
        <taxon>Pseudomonadati</taxon>
        <taxon>Pseudomonadota</taxon>
        <taxon>Gammaproteobacteria</taxon>
        <taxon>Enterobacterales</taxon>
        <taxon>Morganellaceae</taxon>
        <taxon>Xenorhabdus</taxon>
    </lineage>
</organism>
<evidence type="ECO:0000313" key="3">
    <source>
        <dbReference type="Proteomes" id="UP000696184"/>
    </source>
</evidence>
<keyword evidence="3" id="KW-1185">Reference proteome</keyword>
<feature type="region of interest" description="Disordered" evidence="1">
    <location>
        <begin position="1"/>
        <end position="30"/>
    </location>
</feature>
<accession>A0ABS0U9X4</accession>
<name>A0ABS0U9X4_9GAMM</name>
<proteinExistence type="predicted"/>
<dbReference type="RefSeq" id="WP_198691448.1">
    <property type="nucleotide sequence ID" value="NZ_CAWPUD010000078.1"/>
</dbReference>
<evidence type="ECO:0000256" key="1">
    <source>
        <dbReference type="SAM" id="MobiDB-lite"/>
    </source>
</evidence>
<comment type="caution">
    <text evidence="2">The sequence shown here is derived from an EMBL/GenBank/DDBJ whole genome shotgun (WGS) entry which is preliminary data.</text>
</comment>
<feature type="compositionally biased region" description="Basic and acidic residues" evidence="1">
    <location>
        <begin position="14"/>
        <end position="30"/>
    </location>
</feature>
<dbReference type="Proteomes" id="UP000696184">
    <property type="component" value="Unassembled WGS sequence"/>
</dbReference>
<reference evidence="2 3" key="1">
    <citation type="submission" date="2020-08" db="EMBL/GenBank/DDBJ databases">
        <title>Description of Xenorhabdus lircayensis sp. nov., the symbiotic bacterium associated with the entomopathogenic nematode Steirnernema unicornum.</title>
        <authorList>
            <person name="Castaneda-Alvarez C."/>
            <person name="Prodan S."/>
            <person name="Zamorano A."/>
            <person name="San-Blas E."/>
            <person name="Aballay E."/>
        </authorList>
    </citation>
    <scope>NUCLEOTIDE SEQUENCE [LARGE SCALE GENOMIC DNA]</scope>
    <source>
        <strain evidence="2 3">VLS</strain>
    </source>
</reference>
<protein>
    <submittedName>
        <fullName evidence="2">Uncharacterized protein</fullName>
    </submittedName>
</protein>
<dbReference type="EMBL" id="JACOII010000076">
    <property type="protein sequence ID" value="MBI6550706.1"/>
    <property type="molecule type" value="Genomic_DNA"/>
</dbReference>
<gene>
    <name evidence="2" type="ORF">H8A87_18960</name>
</gene>
<sequence length="55" mass="6309">MKTKFNHSAVHKNNARDQEARSVSEQGSKKLRDILEDAKLRLEHREGLIGGKHDE</sequence>